<keyword evidence="3" id="KW-1185">Reference proteome</keyword>
<organism evidence="2 3">
    <name type="scientific">Lutibacter agarilyticus</name>
    <dbReference type="NCBI Taxonomy" id="1109740"/>
    <lineage>
        <taxon>Bacteria</taxon>
        <taxon>Pseudomonadati</taxon>
        <taxon>Bacteroidota</taxon>
        <taxon>Flavobacteriia</taxon>
        <taxon>Flavobacteriales</taxon>
        <taxon>Flavobacteriaceae</taxon>
        <taxon>Lutibacter</taxon>
    </lineage>
</organism>
<gene>
    <name evidence="2" type="ORF">SAMN06265371_10929</name>
</gene>
<feature type="chain" id="PRO_5012828109" evidence="1">
    <location>
        <begin position="20"/>
        <end position="201"/>
    </location>
</feature>
<proteinExistence type="predicted"/>
<feature type="signal peptide" evidence="1">
    <location>
        <begin position="1"/>
        <end position="19"/>
    </location>
</feature>
<dbReference type="RefSeq" id="WP_089382455.1">
    <property type="nucleotide sequence ID" value="NZ_FZNT01000009.1"/>
</dbReference>
<dbReference type="InterPro" id="IPR032774">
    <property type="entry name" value="WG_beta_rep"/>
</dbReference>
<dbReference type="OrthoDB" id="5464673at2"/>
<reference evidence="2 3" key="1">
    <citation type="submission" date="2017-06" db="EMBL/GenBank/DDBJ databases">
        <authorList>
            <person name="Kim H.J."/>
            <person name="Triplett B.A."/>
        </authorList>
    </citation>
    <scope>NUCLEOTIDE SEQUENCE [LARGE SCALE GENOMIC DNA]</scope>
    <source>
        <strain evidence="2 3">DSM 29150</strain>
    </source>
</reference>
<name>A0A238YGV2_9FLAO</name>
<evidence type="ECO:0000313" key="2">
    <source>
        <dbReference type="EMBL" id="SNR69843.1"/>
    </source>
</evidence>
<sequence>MKRFIIIVICLQLHVVSFAQIFNDIDEATPFQGDIAAVKKGNQWGFIDKNGTLVIDFRSDFVLTDIPSSKGIISSYPVFKNKRCLIKKLIDKTYYFGFIDKKGNVVIEPMYLNATNFENGYAIVILTSKDIIGYNEVLKKNIVSSKIEEFIISPKGEIIKYLENPRNNDSPKKPPVFYSKFIAPNVIAVKKKDQKWDIYKF</sequence>
<evidence type="ECO:0000256" key="1">
    <source>
        <dbReference type="SAM" id="SignalP"/>
    </source>
</evidence>
<dbReference type="Proteomes" id="UP000198384">
    <property type="component" value="Unassembled WGS sequence"/>
</dbReference>
<accession>A0A238YGV2</accession>
<protein>
    <submittedName>
        <fullName evidence="2">WG containing repeat-containing protein</fullName>
    </submittedName>
</protein>
<evidence type="ECO:0000313" key="3">
    <source>
        <dbReference type="Proteomes" id="UP000198384"/>
    </source>
</evidence>
<keyword evidence="1" id="KW-0732">Signal</keyword>
<dbReference type="Pfam" id="PF14903">
    <property type="entry name" value="WG_beta_rep"/>
    <property type="match status" value="2"/>
</dbReference>
<dbReference type="EMBL" id="FZNT01000009">
    <property type="protein sequence ID" value="SNR69843.1"/>
    <property type="molecule type" value="Genomic_DNA"/>
</dbReference>
<dbReference type="AlphaFoldDB" id="A0A238YGV2"/>